<organism evidence="8 9">
    <name type="scientific">Hydnomerulius pinastri MD-312</name>
    <dbReference type="NCBI Taxonomy" id="994086"/>
    <lineage>
        <taxon>Eukaryota</taxon>
        <taxon>Fungi</taxon>
        <taxon>Dikarya</taxon>
        <taxon>Basidiomycota</taxon>
        <taxon>Agaricomycotina</taxon>
        <taxon>Agaricomycetes</taxon>
        <taxon>Agaricomycetidae</taxon>
        <taxon>Boletales</taxon>
        <taxon>Boletales incertae sedis</taxon>
        <taxon>Leucogyrophana</taxon>
    </lineage>
</organism>
<feature type="compositionally biased region" description="Polar residues" evidence="6">
    <location>
        <begin position="221"/>
        <end position="230"/>
    </location>
</feature>
<evidence type="ECO:0000313" key="8">
    <source>
        <dbReference type="EMBL" id="KIJ62621.1"/>
    </source>
</evidence>
<feature type="domain" description="Ubiquitin-like protease family profile" evidence="7">
    <location>
        <begin position="611"/>
        <end position="1017"/>
    </location>
</feature>
<dbReference type="GO" id="GO:0005634">
    <property type="term" value="C:nucleus"/>
    <property type="evidence" value="ECO:0007669"/>
    <property type="project" value="TreeGrafter"/>
</dbReference>
<dbReference type="InterPro" id="IPR051947">
    <property type="entry name" value="Sentrin-specific_protease"/>
</dbReference>
<dbReference type="HOGENOM" id="CLU_010190_0_0_1"/>
<evidence type="ECO:0000256" key="5">
    <source>
        <dbReference type="ARBA" id="ARBA00022801"/>
    </source>
</evidence>
<feature type="compositionally biased region" description="Low complexity" evidence="6">
    <location>
        <begin position="121"/>
        <end position="135"/>
    </location>
</feature>
<dbReference type="Proteomes" id="UP000053820">
    <property type="component" value="Unassembled WGS sequence"/>
</dbReference>
<keyword evidence="5" id="KW-0378">Hydrolase</keyword>
<dbReference type="OrthoDB" id="442460at2759"/>
<evidence type="ECO:0000256" key="4">
    <source>
        <dbReference type="ARBA" id="ARBA00022786"/>
    </source>
</evidence>
<feature type="region of interest" description="Disordered" evidence="6">
    <location>
        <begin position="715"/>
        <end position="811"/>
    </location>
</feature>
<feature type="region of interest" description="Disordered" evidence="6">
    <location>
        <begin position="827"/>
        <end position="857"/>
    </location>
</feature>
<dbReference type="SUPFAM" id="SSF54001">
    <property type="entry name" value="Cysteine proteinases"/>
    <property type="match status" value="1"/>
</dbReference>
<dbReference type="InterPro" id="IPR038765">
    <property type="entry name" value="Papain-like_cys_pep_sf"/>
</dbReference>
<dbReference type="PANTHER" id="PTHR46896:SF3">
    <property type="entry name" value="FI06413P-RELATED"/>
    <property type="match status" value="1"/>
</dbReference>
<dbReference type="Gene3D" id="3.30.310.130">
    <property type="entry name" value="Ubiquitin-related"/>
    <property type="match status" value="1"/>
</dbReference>
<evidence type="ECO:0000256" key="2">
    <source>
        <dbReference type="ARBA" id="ARBA00022553"/>
    </source>
</evidence>
<feature type="compositionally biased region" description="Polar residues" evidence="6">
    <location>
        <begin position="790"/>
        <end position="805"/>
    </location>
</feature>
<dbReference type="EMBL" id="KN839854">
    <property type="protein sequence ID" value="KIJ62621.1"/>
    <property type="molecule type" value="Genomic_DNA"/>
</dbReference>
<feature type="compositionally biased region" description="Acidic residues" evidence="6">
    <location>
        <begin position="246"/>
        <end position="256"/>
    </location>
</feature>
<accession>A0A0C9WD14</accession>
<feature type="compositionally biased region" description="Low complexity" evidence="6">
    <location>
        <begin position="884"/>
        <end position="895"/>
    </location>
</feature>
<feature type="compositionally biased region" description="Low complexity" evidence="6">
    <location>
        <begin position="540"/>
        <end position="553"/>
    </location>
</feature>
<proteinExistence type="inferred from homology"/>
<feature type="compositionally biased region" description="Basic and acidic residues" evidence="6">
    <location>
        <begin position="95"/>
        <end position="109"/>
    </location>
</feature>
<feature type="region of interest" description="Disordered" evidence="6">
    <location>
        <begin position="220"/>
        <end position="277"/>
    </location>
</feature>
<name>A0A0C9WD14_9AGAM</name>
<keyword evidence="9" id="KW-1185">Reference proteome</keyword>
<dbReference type="AlphaFoldDB" id="A0A0C9WD14"/>
<evidence type="ECO:0000313" key="9">
    <source>
        <dbReference type="Proteomes" id="UP000053820"/>
    </source>
</evidence>
<dbReference type="GO" id="GO:0070139">
    <property type="term" value="F:SUMO-specific endopeptidase activity"/>
    <property type="evidence" value="ECO:0007669"/>
    <property type="project" value="TreeGrafter"/>
</dbReference>
<evidence type="ECO:0000259" key="7">
    <source>
        <dbReference type="PROSITE" id="PS50600"/>
    </source>
</evidence>
<dbReference type="GO" id="GO:0005737">
    <property type="term" value="C:cytoplasm"/>
    <property type="evidence" value="ECO:0007669"/>
    <property type="project" value="TreeGrafter"/>
</dbReference>
<gene>
    <name evidence="8" type="ORF">HYDPIDRAFT_114280</name>
</gene>
<dbReference type="GO" id="GO:0006508">
    <property type="term" value="P:proteolysis"/>
    <property type="evidence" value="ECO:0007669"/>
    <property type="project" value="UniProtKB-KW"/>
</dbReference>
<sequence length="1121" mass="123377">MSGPHIGRNDRLNLSVLHGTSSTAGPSNHRDASNPSNIPWKNAPTPIPVPAIGERRPQVRSNQNPFTFNNTLTNNKRRPGNPNTSQTVLAQARADPSDSRAAKRQRIEIDSFSSGPNPRYNGSGINGTSSSSTRGAAPRRGSVSEPEIQVLERPSAAKNQARRKSIPNDANIMVIDDSSDDLGVVVTRGGASVARGSSPDPLLIGAPEKPSIKHAFETLPGQLNSATSSKGKGRARDDSKQVVSASEEDDDIEEFTSDSPWMELPPRSTVKQSPAIPNGIVSKNREKFERNGVPQLVLRSIPKRDVPTVDLISVSRSVVGKMKKKGEPPTSTSSSIVPTFDTVGTSSSNFIKPASSTRRKDGVISLPLEAWHFGHKLFESDDPQSPHTFNYNRQKHTLTVSISGRPPRHIVFRLDRDMDAVKITNDATQPLKDNVVIQFQTTRGIEWRQHEAQLQGCFKAGSSRYDGQLIFRFSTTGPGWTSTDYQEMVTLVRKEINTVDILRPSAGGSIWQMAKNASEMYQQQQSRGEQEEREDPVVKPRSASPSSSFSTRTRASKHDPNPAISEAGPSARRRSTRQSAIHTIKSSPPPPPPPEPDELILMYPPTGTGALSIMRSDLKRLGPEEFLNDTLIEFGLKLWLNDLREKDPGLADQIHVFSSFFYKKLNNKKNAEEGYQSVRKWTSKVDLFSKKYVIVPINENIHWYLAIIYQPGHTLEPPLPPPPSPISRTTRKRKKEQEQEQPEVAGEAKAEVEVEAISVPEPPEAEISAPAAPTSEKEPIPEPEPECGADTSSVNATRATTPSLTQDEEMGDVSISAFRKSCSITAISKPPSVASSRTAGQPSSPPPLLYPPSDYMDVDTEEPVVADLNPPPDDKLEVMELLTSKPPSKSSGVPPTRFYGSASNKEKEKAVGGPVVVVDSEDGGDDQQQEAEVDDMLTVTQPQAADGPPQTHIFTLDSLGTRHPQAIKVLKQYLVREAKDKRNFDEVRDAVGKQVQVPVQPNTWDCGVYLLHLTKVFMNAPEQFLEHILTTRGTIQSAERKKRWEDHEVPQFRDHLISRITELSESWKADKVAREEEAKKRKSEEAEVLSSEGEVDILEDVSAVKAAPAPKQNRYAARLRG</sequence>
<feature type="region of interest" description="Disordered" evidence="6">
    <location>
        <begin position="883"/>
        <end position="906"/>
    </location>
</feature>
<evidence type="ECO:0000256" key="3">
    <source>
        <dbReference type="ARBA" id="ARBA00022670"/>
    </source>
</evidence>
<keyword evidence="2" id="KW-0597">Phosphoprotein</keyword>
<dbReference type="PANTHER" id="PTHR46896">
    <property type="entry name" value="SENTRIN-SPECIFIC PROTEASE"/>
    <property type="match status" value="1"/>
</dbReference>
<evidence type="ECO:0000256" key="1">
    <source>
        <dbReference type="ARBA" id="ARBA00005234"/>
    </source>
</evidence>
<keyword evidence="3" id="KW-0645">Protease</keyword>
<comment type="similarity">
    <text evidence="1">Belongs to the peptidase C48 family.</text>
</comment>
<feature type="region of interest" description="Disordered" evidence="6">
    <location>
        <begin position="1"/>
        <end position="164"/>
    </location>
</feature>
<keyword evidence="4" id="KW-0833">Ubl conjugation pathway</keyword>
<reference evidence="8 9" key="1">
    <citation type="submission" date="2014-04" db="EMBL/GenBank/DDBJ databases">
        <title>Evolutionary Origins and Diversification of the Mycorrhizal Mutualists.</title>
        <authorList>
            <consortium name="DOE Joint Genome Institute"/>
            <consortium name="Mycorrhizal Genomics Consortium"/>
            <person name="Kohler A."/>
            <person name="Kuo A."/>
            <person name="Nagy L.G."/>
            <person name="Floudas D."/>
            <person name="Copeland A."/>
            <person name="Barry K.W."/>
            <person name="Cichocki N."/>
            <person name="Veneault-Fourrey C."/>
            <person name="LaButti K."/>
            <person name="Lindquist E.A."/>
            <person name="Lipzen A."/>
            <person name="Lundell T."/>
            <person name="Morin E."/>
            <person name="Murat C."/>
            <person name="Riley R."/>
            <person name="Ohm R."/>
            <person name="Sun H."/>
            <person name="Tunlid A."/>
            <person name="Henrissat B."/>
            <person name="Grigoriev I.V."/>
            <person name="Hibbett D.S."/>
            <person name="Martin F."/>
        </authorList>
    </citation>
    <scope>NUCLEOTIDE SEQUENCE [LARGE SCALE GENOMIC DNA]</scope>
    <source>
        <strain evidence="8 9">MD-312</strain>
    </source>
</reference>
<feature type="compositionally biased region" description="Low complexity" evidence="6">
    <location>
        <begin position="62"/>
        <end position="74"/>
    </location>
</feature>
<evidence type="ECO:0000256" key="6">
    <source>
        <dbReference type="SAM" id="MobiDB-lite"/>
    </source>
</evidence>
<dbReference type="Pfam" id="PF02902">
    <property type="entry name" value="Peptidase_C48"/>
    <property type="match status" value="2"/>
</dbReference>
<feature type="compositionally biased region" description="Low complexity" evidence="6">
    <location>
        <begin position="755"/>
        <end position="774"/>
    </location>
</feature>
<dbReference type="InterPro" id="IPR003653">
    <property type="entry name" value="Peptidase_C48_C"/>
</dbReference>
<dbReference type="PROSITE" id="PS50600">
    <property type="entry name" value="ULP_PROTEASE"/>
    <property type="match status" value="1"/>
</dbReference>
<protein>
    <recommendedName>
        <fullName evidence="7">Ubiquitin-like protease family profile domain-containing protein</fullName>
    </recommendedName>
</protein>
<feature type="region of interest" description="Disordered" evidence="6">
    <location>
        <begin position="517"/>
        <end position="600"/>
    </location>
</feature>
<dbReference type="GO" id="GO:0016926">
    <property type="term" value="P:protein desumoylation"/>
    <property type="evidence" value="ECO:0007669"/>
    <property type="project" value="TreeGrafter"/>
</dbReference>
<dbReference type="Gene3D" id="1.10.418.20">
    <property type="match status" value="2"/>
</dbReference>
<feature type="compositionally biased region" description="Polar residues" evidence="6">
    <location>
        <begin position="577"/>
        <end position="586"/>
    </location>
</feature>